<sequence>MYVSDNGKPSLINNQSDCDRPKELKAFDETKEGVKGLVDAGIVKIPKIFIHPPDQLAKDLSYSCNNDLQVPVIDLRGIRSTNDHQHKKIVDKVRIASKSWGFFQVVNHGIPISLLEKMIEGMRESNLTT</sequence>
<dbReference type="PANTHER" id="PTHR10209">
    <property type="entry name" value="OXIDOREDUCTASE, 2OG-FE II OXYGENASE FAMILY PROTEIN"/>
    <property type="match status" value="1"/>
</dbReference>
<evidence type="ECO:0000313" key="5">
    <source>
        <dbReference type="EMBL" id="KAJ7954735.1"/>
    </source>
</evidence>
<dbReference type="GO" id="GO:0046872">
    <property type="term" value="F:metal ion binding"/>
    <property type="evidence" value="ECO:0007669"/>
    <property type="project" value="UniProtKB-KW"/>
</dbReference>
<organism evidence="5 6">
    <name type="scientific">Quillaja saponaria</name>
    <name type="common">Soap bark tree</name>
    <dbReference type="NCBI Taxonomy" id="32244"/>
    <lineage>
        <taxon>Eukaryota</taxon>
        <taxon>Viridiplantae</taxon>
        <taxon>Streptophyta</taxon>
        <taxon>Embryophyta</taxon>
        <taxon>Tracheophyta</taxon>
        <taxon>Spermatophyta</taxon>
        <taxon>Magnoliopsida</taxon>
        <taxon>eudicotyledons</taxon>
        <taxon>Gunneridae</taxon>
        <taxon>Pentapetalae</taxon>
        <taxon>rosids</taxon>
        <taxon>fabids</taxon>
        <taxon>Fabales</taxon>
        <taxon>Quillajaceae</taxon>
        <taxon>Quillaja</taxon>
    </lineage>
</organism>
<dbReference type="PANTHER" id="PTHR10209:SF429">
    <property type="entry name" value="1-AMINOCYCLOPROPANE-1-CARBOXYLATE OXIDASE HOMOLOG 1-LIKE"/>
    <property type="match status" value="1"/>
</dbReference>
<evidence type="ECO:0000256" key="3">
    <source>
        <dbReference type="ARBA" id="ARBA00023004"/>
    </source>
</evidence>
<dbReference type="Pfam" id="PF14226">
    <property type="entry name" value="DIOX_N"/>
    <property type="match status" value="1"/>
</dbReference>
<keyword evidence="6" id="KW-1185">Reference proteome</keyword>
<keyword evidence="3" id="KW-0408">Iron</keyword>
<dbReference type="Proteomes" id="UP001163823">
    <property type="component" value="Chromosome 9"/>
</dbReference>
<dbReference type="SUPFAM" id="SSF51197">
    <property type="entry name" value="Clavaminate synthase-like"/>
    <property type="match status" value="1"/>
</dbReference>
<dbReference type="GO" id="GO:0016491">
    <property type="term" value="F:oxidoreductase activity"/>
    <property type="evidence" value="ECO:0007669"/>
    <property type="project" value="UniProtKB-KW"/>
</dbReference>
<evidence type="ECO:0000256" key="2">
    <source>
        <dbReference type="ARBA" id="ARBA00023002"/>
    </source>
</evidence>
<reference evidence="5" key="1">
    <citation type="journal article" date="2023" name="Science">
        <title>Elucidation of the pathway for biosynthesis of saponin adjuvants from the soapbark tree.</title>
        <authorList>
            <person name="Reed J."/>
            <person name="Orme A."/>
            <person name="El-Demerdash A."/>
            <person name="Owen C."/>
            <person name="Martin L.B.B."/>
            <person name="Misra R.C."/>
            <person name="Kikuchi S."/>
            <person name="Rejzek M."/>
            <person name="Martin A.C."/>
            <person name="Harkess A."/>
            <person name="Leebens-Mack J."/>
            <person name="Louveau T."/>
            <person name="Stephenson M.J."/>
            <person name="Osbourn A."/>
        </authorList>
    </citation>
    <scope>NUCLEOTIDE SEQUENCE</scope>
    <source>
        <strain evidence="5">S10</strain>
    </source>
</reference>
<dbReference type="InterPro" id="IPR027443">
    <property type="entry name" value="IPNS-like_sf"/>
</dbReference>
<dbReference type="KEGG" id="qsa:O6P43_021440"/>
<evidence type="ECO:0000256" key="1">
    <source>
        <dbReference type="ARBA" id="ARBA00022723"/>
    </source>
</evidence>
<comment type="caution">
    <text evidence="5">The sequence shown here is derived from an EMBL/GenBank/DDBJ whole genome shotgun (WGS) entry which is preliminary data.</text>
</comment>
<dbReference type="AlphaFoldDB" id="A0AAD7PH80"/>
<keyword evidence="2" id="KW-0560">Oxidoreductase</keyword>
<evidence type="ECO:0000313" key="6">
    <source>
        <dbReference type="Proteomes" id="UP001163823"/>
    </source>
</evidence>
<gene>
    <name evidence="5" type="ORF">O6P43_021440</name>
</gene>
<proteinExistence type="predicted"/>
<accession>A0AAD7PH80</accession>
<name>A0AAD7PH80_QUISA</name>
<dbReference type="EMBL" id="JARAOO010000009">
    <property type="protein sequence ID" value="KAJ7954735.1"/>
    <property type="molecule type" value="Genomic_DNA"/>
</dbReference>
<evidence type="ECO:0000259" key="4">
    <source>
        <dbReference type="Pfam" id="PF14226"/>
    </source>
</evidence>
<feature type="domain" description="Non-haem dioxygenase N-terminal" evidence="4">
    <location>
        <begin position="70"/>
        <end position="124"/>
    </location>
</feature>
<dbReference type="Gene3D" id="2.60.120.330">
    <property type="entry name" value="B-lactam Antibiotic, Isopenicillin N Synthase, Chain"/>
    <property type="match status" value="1"/>
</dbReference>
<dbReference type="InterPro" id="IPR026992">
    <property type="entry name" value="DIOX_N"/>
</dbReference>
<keyword evidence="1" id="KW-0479">Metal-binding</keyword>
<protein>
    <submittedName>
        <fullName evidence="5">1-aminocyclopropane-1-carboxylate oxidase</fullName>
    </submittedName>
</protein>